<accession>G3MU12</accession>
<dbReference type="OrthoDB" id="5911072at2759"/>
<proteinExistence type="predicted"/>
<dbReference type="PaxDb" id="6239-C08F8.15"/>
<dbReference type="InterPro" id="IPR053222">
    <property type="entry name" value="Zygotic_Embryogenesis-Asso"/>
</dbReference>
<dbReference type="Proteomes" id="UP000001940">
    <property type="component" value="Chromosome IV"/>
</dbReference>
<dbReference type="InParanoid" id="G3MU12"/>
<reference evidence="2 3" key="1">
    <citation type="journal article" date="1998" name="Science">
        <title>Genome sequence of the nematode C. elegans: a platform for investigating biology.</title>
        <authorList>
            <consortium name="The C. elegans sequencing consortium"/>
            <person name="Sulson J.E."/>
            <person name="Waterston R."/>
        </authorList>
    </citation>
    <scope>NUCLEOTIDE SEQUENCE [LARGE SCALE GENOMIC DNA]</scope>
    <source>
        <strain evidence="2 3">Bristol N2</strain>
    </source>
</reference>
<dbReference type="WormBase" id="C08F8.15">
    <property type="protein sequence ID" value="CE46171"/>
    <property type="gene ID" value="WBGene00219217"/>
</dbReference>
<dbReference type="Pfam" id="PF07735">
    <property type="entry name" value="FBA_2"/>
    <property type="match status" value="1"/>
</dbReference>
<evidence type="ECO:0000313" key="4">
    <source>
        <dbReference type="WormBase" id="C08F8.15"/>
    </source>
</evidence>
<dbReference type="EMBL" id="BX284604">
    <property type="protein sequence ID" value="CCD31033.1"/>
    <property type="molecule type" value="Genomic_DNA"/>
</dbReference>
<dbReference type="HOGENOM" id="CLU_028840_1_3_1"/>
<dbReference type="KEGG" id="cel:CELE_C08F8.15"/>
<protein>
    <submittedName>
        <fullName evidence="2">F-box domain-containing protein</fullName>
    </submittedName>
</protein>
<evidence type="ECO:0000313" key="3">
    <source>
        <dbReference type="Proteomes" id="UP000001940"/>
    </source>
</evidence>
<keyword evidence="3" id="KW-1185">Reference proteome</keyword>
<feature type="domain" description="F-box" evidence="1">
    <location>
        <begin position="6"/>
        <end position="62"/>
    </location>
</feature>
<sequence>MAAVSPFRLLQLPQRAQRISLSHMSSVSVFSLSLCATKNTKDLVRSLNLKCIRLCLEFFDDLILSICFEGCIIDFYLYMLNSSQKITPGLCAPKNVQVSTNDVKNFKWERPNLKFRNWIDHFLYILNISTLDVAMGSRNVNVDFENLHSCLEGVRVKKLSYHILDMTSNETNRTNSVNDTFLSKAEFIVLSNCTYETSQSIHKFLICNNATLFSNVFSPYNLNDLLISNCQNLLVNVDRGNIFLGQDVNKFLKHWIRGSNVTLKCLALEAPMNMERELVIETILEGIDYKVKEEEVSVYKKMLDIFNHGNPSITKIRGFRITRFDGTNCDVVIRTCNPSVMRYSLNMFIF</sequence>
<dbReference type="GeneID" id="13198072"/>
<dbReference type="Bgee" id="WBGene00219217">
    <property type="expression patterns" value="Expressed in embryo and 1 other cell type or tissue"/>
</dbReference>
<dbReference type="RefSeq" id="NP_001255546.1">
    <property type="nucleotide sequence ID" value="NM_001268617.4"/>
</dbReference>
<evidence type="ECO:0000313" key="2">
    <source>
        <dbReference type="EMBL" id="CCD31033.1"/>
    </source>
</evidence>
<evidence type="ECO:0000259" key="1">
    <source>
        <dbReference type="PROSITE" id="PS50181"/>
    </source>
</evidence>
<dbReference type="AlphaFoldDB" id="G3MU12"/>
<organism evidence="2 3">
    <name type="scientific">Caenorhabditis elegans</name>
    <dbReference type="NCBI Taxonomy" id="6239"/>
    <lineage>
        <taxon>Eukaryota</taxon>
        <taxon>Metazoa</taxon>
        <taxon>Ecdysozoa</taxon>
        <taxon>Nematoda</taxon>
        <taxon>Chromadorea</taxon>
        <taxon>Rhabditida</taxon>
        <taxon>Rhabditina</taxon>
        <taxon>Rhabditomorpha</taxon>
        <taxon>Rhabditoidea</taxon>
        <taxon>Rhabditidae</taxon>
        <taxon>Peloderinae</taxon>
        <taxon>Caenorhabditis</taxon>
    </lineage>
</organism>
<dbReference type="PANTHER" id="PTHR22899:SF0">
    <property type="entry name" value="F-BOX ASSOCIATED DOMAIN-CONTAINING PROTEIN-RELATED"/>
    <property type="match status" value="1"/>
</dbReference>
<dbReference type="PROSITE" id="PS50181">
    <property type="entry name" value="FBOX"/>
    <property type="match status" value="1"/>
</dbReference>
<dbReference type="AGR" id="WB:WBGene00219217"/>
<dbReference type="CTD" id="13198072"/>
<name>G3MU12_CAEEL</name>
<gene>
    <name evidence="2 4" type="ORF">C08F8.15</name>
    <name evidence="2" type="ORF">CELE_C08F8.15</name>
</gene>
<dbReference type="InterPro" id="IPR001810">
    <property type="entry name" value="F-box_dom"/>
</dbReference>
<dbReference type="PANTHER" id="PTHR22899">
    <property type="entry name" value="CYCLIN-RELATED F-BOX FAMILY"/>
    <property type="match status" value="1"/>
</dbReference>
<dbReference type="PhylomeDB" id="G3MU12"/>
<dbReference type="InterPro" id="IPR012885">
    <property type="entry name" value="F-box_Sdz-33"/>
</dbReference>